<proteinExistence type="predicted"/>
<name>A0ABR2I048_9PEZI</name>
<dbReference type="Proteomes" id="UP001390339">
    <property type="component" value="Unassembled WGS sequence"/>
</dbReference>
<evidence type="ECO:0000313" key="1">
    <source>
        <dbReference type="EMBL" id="KAK8855350.1"/>
    </source>
</evidence>
<dbReference type="EMBL" id="JAPCWZ010000007">
    <property type="protein sequence ID" value="KAK8855350.1"/>
    <property type="molecule type" value="Genomic_DNA"/>
</dbReference>
<gene>
    <name evidence="1" type="ORF">PGQ11_011262</name>
</gene>
<evidence type="ECO:0008006" key="3">
    <source>
        <dbReference type="Google" id="ProtNLM"/>
    </source>
</evidence>
<protein>
    <recommendedName>
        <fullName evidence="3">F-box domain-containing protein</fullName>
    </recommendedName>
</protein>
<reference evidence="1 2" key="1">
    <citation type="journal article" date="2024" name="IMA Fungus">
        <title>Apiospora arundinis, a panoply of carbohydrate-active enzymes and secondary metabolites.</title>
        <authorList>
            <person name="Sorensen T."/>
            <person name="Petersen C."/>
            <person name="Muurmann A.T."/>
            <person name="Christiansen J.V."/>
            <person name="Brundto M.L."/>
            <person name="Overgaard C.K."/>
            <person name="Boysen A.T."/>
            <person name="Wollenberg R.D."/>
            <person name="Larsen T.O."/>
            <person name="Sorensen J.L."/>
            <person name="Nielsen K.L."/>
            <person name="Sondergaard T.E."/>
        </authorList>
    </citation>
    <scope>NUCLEOTIDE SEQUENCE [LARGE SCALE GENOMIC DNA]</scope>
    <source>
        <strain evidence="1 2">AAU 773</strain>
    </source>
</reference>
<accession>A0ABR2I048</accession>
<sequence>MDKFSRLPTEILQKIGSLVDLRGKLSLRGASRRAQDAFYTDEHEQAAIWNLIFTDDREWCKKIESSGAKIVLVGADQKWIKNDGNPEYNDLVVTLVPIWPKGKNPYHRAFKHKGSADKEDLTVMDNLEEGMLRSLLSALRSKDYDKRSQEVRFHGFNVHIGYVLNDPFFRNLERLLLPKEANGKDSTLILYYNGGPMPMHNGQAELFDDDTILRIQHDGRRVVVFLESTGAC</sequence>
<evidence type="ECO:0000313" key="2">
    <source>
        <dbReference type="Proteomes" id="UP001390339"/>
    </source>
</evidence>
<keyword evidence="2" id="KW-1185">Reference proteome</keyword>
<comment type="caution">
    <text evidence="1">The sequence shown here is derived from an EMBL/GenBank/DDBJ whole genome shotgun (WGS) entry which is preliminary data.</text>
</comment>
<organism evidence="1 2">
    <name type="scientific">Apiospora arundinis</name>
    <dbReference type="NCBI Taxonomy" id="335852"/>
    <lineage>
        <taxon>Eukaryota</taxon>
        <taxon>Fungi</taxon>
        <taxon>Dikarya</taxon>
        <taxon>Ascomycota</taxon>
        <taxon>Pezizomycotina</taxon>
        <taxon>Sordariomycetes</taxon>
        <taxon>Xylariomycetidae</taxon>
        <taxon>Amphisphaeriales</taxon>
        <taxon>Apiosporaceae</taxon>
        <taxon>Apiospora</taxon>
    </lineage>
</organism>